<dbReference type="CDD" id="cd07062">
    <property type="entry name" value="Peptidase_S66_mccF_like"/>
    <property type="match status" value="1"/>
</dbReference>
<dbReference type="InterPro" id="IPR027478">
    <property type="entry name" value="LdcA_N"/>
</dbReference>
<feature type="active site" description="Charge relay system" evidence="6">
    <location>
        <position position="259"/>
    </location>
</feature>
<evidence type="ECO:0000259" key="7">
    <source>
        <dbReference type="Pfam" id="PF02016"/>
    </source>
</evidence>
<evidence type="ECO:0000256" key="1">
    <source>
        <dbReference type="ARBA" id="ARBA00010233"/>
    </source>
</evidence>
<dbReference type="PANTHER" id="PTHR30237:SF2">
    <property type="entry name" value="MUREIN TETRAPEPTIDE CARBOXYPEPTIDASE"/>
    <property type="match status" value="1"/>
</dbReference>
<comment type="similarity">
    <text evidence="1">Belongs to the peptidase S66 family.</text>
</comment>
<name>A0A1B1YH12_THEST</name>
<evidence type="ECO:0000256" key="3">
    <source>
        <dbReference type="ARBA" id="ARBA00022670"/>
    </source>
</evidence>
<reference evidence="9 10" key="1">
    <citation type="submission" date="2016-02" db="EMBL/GenBank/DDBJ databases">
        <title>Comparison of Clostridium stercorarium subspecies using comparative genomics and transcriptomics.</title>
        <authorList>
            <person name="Schellenberg J."/>
            <person name="Thallinger G."/>
            <person name="Levin D.B."/>
            <person name="Zhang X."/>
            <person name="Alvare G."/>
            <person name="Fristensky B."/>
            <person name="Sparling R."/>
        </authorList>
    </citation>
    <scope>NUCLEOTIDE SEQUENCE [LARGE SCALE GENOMIC DNA]</scope>
    <source>
        <strain evidence="9 10">DSM 2910</strain>
    </source>
</reference>
<dbReference type="InterPro" id="IPR040921">
    <property type="entry name" value="Peptidase_S66C"/>
</dbReference>
<keyword evidence="5" id="KW-0720">Serine protease</keyword>
<dbReference type="Pfam" id="PF02016">
    <property type="entry name" value="Peptidase_S66"/>
    <property type="match status" value="1"/>
</dbReference>
<dbReference type="Pfam" id="PF17676">
    <property type="entry name" value="Peptidase_S66C"/>
    <property type="match status" value="1"/>
</dbReference>
<organism evidence="9 10">
    <name type="scientific">Thermoclostridium stercorarium subsp. thermolacticum DSM 2910</name>
    <dbReference type="NCBI Taxonomy" id="1121336"/>
    <lineage>
        <taxon>Bacteria</taxon>
        <taxon>Bacillati</taxon>
        <taxon>Bacillota</taxon>
        <taxon>Clostridia</taxon>
        <taxon>Eubacteriales</taxon>
        <taxon>Oscillospiraceae</taxon>
        <taxon>Thermoclostridium</taxon>
    </lineage>
</organism>
<feature type="domain" description="LD-carboxypeptidase C-terminal" evidence="8">
    <location>
        <begin position="161"/>
        <end position="272"/>
    </location>
</feature>
<dbReference type="SUPFAM" id="SSF141986">
    <property type="entry name" value="LD-carboxypeptidase A C-terminal domain-like"/>
    <property type="match status" value="1"/>
</dbReference>
<dbReference type="OrthoDB" id="9807329at2"/>
<evidence type="ECO:0000256" key="2">
    <source>
        <dbReference type="ARBA" id="ARBA00022645"/>
    </source>
</evidence>
<dbReference type="EMBL" id="CP014672">
    <property type="protein sequence ID" value="ANX00043.1"/>
    <property type="molecule type" value="Genomic_DNA"/>
</dbReference>
<keyword evidence="3" id="KW-0645">Protease</keyword>
<feature type="active site" description="Charge relay system" evidence="6">
    <location>
        <position position="192"/>
    </location>
</feature>
<evidence type="ECO:0000256" key="6">
    <source>
        <dbReference type="PIRSR" id="PIRSR028757-1"/>
    </source>
</evidence>
<dbReference type="InterPro" id="IPR003507">
    <property type="entry name" value="S66_fam"/>
</dbReference>
<accession>A0A1B1YH12</accession>
<dbReference type="InterPro" id="IPR029062">
    <property type="entry name" value="Class_I_gatase-like"/>
</dbReference>
<dbReference type="AlphaFoldDB" id="A0A1B1YH12"/>
<protein>
    <submittedName>
        <fullName evidence="9">Peptidase S66</fullName>
    </submittedName>
</protein>
<dbReference type="GO" id="GO:0006508">
    <property type="term" value="P:proteolysis"/>
    <property type="evidence" value="ECO:0007669"/>
    <property type="project" value="UniProtKB-KW"/>
</dbReference>
<dbReference type="GO" id="GO:0004180">
    <property type="term" value="F:carboxypeptidase activity"/>
    <property type="evidence" value="ECO:0007669"/>
    <property type="project" value="UniProtKB-KW"/>
</dbReference>
<proteinExistence type="inferred from homology"/>
<evidence type="ECO:0000256" key="4">
    <source>
        <dbReference type="ARBA" id="ARBA00022801"/>
    </source>
</evidence>
<feature type="active site" description="Nucleophile" evidence="6">
    <location>
        <position position="103"/>
    </location>
</feature>
<dbReference type="InterPro" id="IPR040449">
    <property type="entry name" value="Peptidase_S66_N"/>
</dbReference>
<evidence type="ECO:0000256" key="5">
    <source>
        <dbReference type="ARBA" id="ARBA00022825"/>
    </source>
</evidence>
<dbReference type="InterPro" id="IPR027461">
    <property type="entry name" value="Carboxypeptidase_A_C_sf"/>
</dbReference>
<keyword evidence="2" id="KW-0121">Carboxypeptidase</keyword>
<gene>
    <name evidence="9" type="ORF">CSTERTH_09185</name>
</gene>
<dbReference type="PIRSF" id="PIRSF028757">
    <property type="entry name" value="LD-carboxypeptidase"/>
    <property type="match status" value="1"/>
</dbReference>
<dbReference type="SUPFAM" id="SSF52317">
    <property type="entry name" value="Class I glutamine amidotransferase-like"/>
    <property type="match status" value="1"/>
</dbReference>
<evidence type="ECO:0000313" key="9">
    <source>
        <dbReference type="EMBL" id="ANX00043.1"/>
    </source>
</evidence>
<evidence type="ECO:0000313" key="10">
    <source>
        <dbReference type="Proteomes" id="UP000092971"/>
    </source>
</evidence>
<feature type="domain" description="LD-carboxypeptidase N-terminal" evidence="7">
    <location>
        <begin position="4"/>
        <end position="120"/>
    </location>
</feature>
<sequence length="276" mass="30621">MKTVGIVACSNGQKMELKKQNEELVNYLESIGNKVILSNCIYEKDGVFSGSGKERAAELMRMFNNPDIEEIYDISGGDVANQILDDLDYAAIKNSKAIFWGYSDLTTIINAIYSQTGKCSVLYQVRHLVCGGCAEKQRYRFENRKELFNPAFVLVQGKSMEGVVVGGNIRCFLKLSGTKYFPDLKGKLLLLESYGGEVPQMTTYLAQLKQIGAFEQVKGILLGTFTKMEENKCQPDIVTLVKEFAGERIPVAKTREIGHGSDSKAIIIGERLVVSN</sequence>
<dbReference type="GO" id="GO:0008236">
    <property type="term" value="F:serine-type peptidase activity"/>
    <property type="evidence" value="ECO:0007669"/>
    <property type="project" value="UniProtKB-KW"/>
</dbReference>
<dbReference type="Gene3D" id="3.50.30.60">
    <property type="entry name" value="LD-carboxypeptidase A C-terminal domain-like"/>
    <property type="match status" value="1"/>
</dbReference>
<evidence type="ECO:0000259" key="8">
    <source>
        <dbReference type="Pfam" id="PF17676"/>
    </source>
</evidence>
<keyword evidence="4" id="KW-0378">Hydrolase</keyword>
<dbReference type="Gene3D" id="3.40.50.10740">
    <property type="entry name" value="Class I glutamine amidotransferase-like"/>
    <property type="match status" value="1"/>
</dbReference>
<dbReference type="Proteomes" id="UP000092971">
    <property type="component" value="Chromosome"/>
</dbReference>
<dbReference type="PANTHER" id="PTHR30237">
    <property type="entry name" value="MURAMOYLTETRAPEPTIDE CARBOXYPEPTIDASE"/>
    <property type="match status" value="1"/>
</dbReference>